<reference evidence="1 2" key="1">
    <citation type="submission" date="2011-04" db="EMBL/GenBank/DDBJ databases">
        <authorList>
            <person name="Muzny D."/>
            <person name="Qin X."/>
            <person name="Deng J."/>
            <person name="Jiang H."/>
            <person name="Liu Y."/>
            <person name="Qu J."/>
            <person name="Song X.-Z."/>
            <person name="Zhang L."/>
            <person name="Thornton R."/>
            <person name="Coyle M."/>
            <person name="Francisco L."/>
            <person name="Jackson L."/>
            <person name="Javaid M."/>
            <person name="Korchina V."/>
            <person name="Kovar C."/>
            <person name="Mata R."/>
            <person name="Mathew T."/>
            <person name="Ngo R."/>
            <person name="Nguyen L."/>
            <person name="Nguyen N."/>
            <person name="Okwuonu G."/>
            <person name="Ongeri F."/>
            <person name="Pham C."/>
            <person name="Simmons D."/>
            <person name="Wilczek-Boney K."/>
            <person name="Hale W."/>
            <person name="Jakkamsetti A."/>
            <person name="Pham P."/>
            <person name="Ruth R."/>
            <person name="San Lucas F."/>
            <person name="Warren J."/>
            <person name="Zhang J."/>
            <person name="Zhao Z."/>
            <person name="Zhou C."/>
            <person name="Zhu D."/>
            <person name="Lee S."/>
            <person name="Bess C."/>
            <person name="Blankenburg K."/>
            <person name="Forbes L."/>
            <person name="Fu Q."/>
            <person name="Gubbala S."/>
            <person name="Hirani K."/>
            <person name="Jayaseelan J.C."/>
            <person name="Lara F."/>
            <person name="Munidasa M."/>
            <person name="Palculict T."/>
            <person name="Patil S."/>
            <person name="Pu L.-L."/>
            <person name="Saada N."/>
            <person name="Tang L."/>
            <person name="Weissenberger G."/>
            <person name="Zhu Y."/>
            <person name="Hemphill L."/>
            <person name="Shang Y."/>
            <person name="Youmans B."/>
            <person name="Ayvaz T."/>
            <person name="Ross M."/>
            <person name="Santibanez J."/>
            <person name="Aqrawi P."/>
            <person name="Gross S."/>
            <person name="Joshi V."/>
            <person name="Fowler G."/>
            <person name="Nazareth L."/>
            <person name="Reid J."/>
            <person name="Worley K."/>
            <person name="Petrosino J."/>
            <person name="Highlander S."/>
            <person name="Gibbs R."/>
        </authorList>
    </citation>
    <scope>NUCLEOTIDE SEQUENCE [LARGE SCALE GENOMIC DNA]</scope>
    <source>
        <strain evidence="1 2">2681</strain>
    </source>
</reference>
<organism evidence="1 2">
    <name type="scientific">Sporosarcina newyorkensis 2681</name>
    <dbReference type="NCBI Taxonomy" id="1027292"/>
    <lineage>
        <taxon>Bacteria</taxon>
        <taxon>Bacillati</taxon>
        <taxon>Bacillota</taxon>
        <taxon>Bacilli</taxon>
        <taxon>Bacillales</taxon>
        <taxon>Caryophanaceae</taxon>
        <taxon>Sporosarcina</taxon>
    </lineage>
</organism>
<protein>
    <submittedName>
        <fullName evidence="1">Uncharacterized protein</fullName>
    </submittedName>
</protein>
<comment type="caution">
    <text evidence="1">The sequence shown here is derived from an EMBL/GenBank/DDBJ whole genome shotgun (WGS) entry which is preliminary data.</text>
</comment>
<dbReference type="RefSeq" id="WP_009766111.1">
    <property type="nucleotide sequence ID" value="NZ_GL982997.1"/>
</dbReference>
<evidence type="ECO:0000313" key="1">
    <source>
        <dbReference type="EMBL" id="EGQ26764.1"/>
    </source>
</evidence>
<name>F9DR14_9BACL</name>
<dbReference type="HOGENOM" id="CLU_2408453_0_0_9"/>
<evidence type="ECO:0000313" key="2">
    <source>
        <dbReference type="Proteomes" id="UP000005316"/>
    </source>
</evidence>
<accession>F9DR14</accession>
<dbReference type="EMBL" id="AFPZ01000033">
    <property type="protein sequence ID" value="EGQ26764.1"/>
    <property type="molecule type" value="Genomic_DNA"/>
</dbReference>
<dbReference type="eggNOG" id="ENOG5034BNG">
    <property type="taxonomic scope" value="Bacteria"/>
</dbReference>
<dbReference type="OrthoDB" id="2084100at2"/>
<proteinExistence type="predicted"/>
<dbReference type="Proteomes" id="UP000005316">
    <property type="component" value="Unassembled WGS sequence"/>
</dbReference>
<dbReference type="AlphaFoldDB" id="F9DR14"/>
<sequence length="92" mass="9972">MIYVFEGGSIVYDESVLSEEDKAKAVAIEELPVLDAPIGKAGIIKADKKTDTVWWEYVDTPQSVEFNTLEAEIQGLQQAMAELAILLAGGEA</sequence>
<gene>
    <name evidence="1" type="ORF">HMPREF9372_1244</name>
</gene>